<name>A0ACB7C8Z3_9ASCO</name>
<dbReference type="Proteomes" id="UP000768646">
    <property type="component" value="Unassembled WGS sequence"/>
</dbReference>
<accession>A0ACB7C8Z3</accession>
<evidence type="ECO:0000313" key="1">
    <source>
        <dbReference type="EMBL" id="KAG4304172.1"/>
    </source>
</evidence>
<sequence>KNNINPSIYIEMDKKTIKHYDSTNFYKNSNNSKQTNNILTHSLDKERNQSGIYTIIKIPKTYGEPIELTNCLAVSSHDFKDGIYVICDGFYVFSTKVVAEIKQGHIGASLIQRDWAQWSLGQSVSVELYDPFVEEIMCMESMDLEVGFVPGFRTTEEQFDGELMGKWFSKCFQNQILTSEQKLIFDFKSYNIKAIVKNIKCIKIPISEKTTQKTTEESSSPYIRAILTLHTSVNVYKAGNSSIKIKASTKRPNANSIIQPNFKFEDMGIGGLDNEFSAIFRRAFASRIFPPGLVDKLGIQHVKGILLYGPPGTGKTLMARQIGKMLNAREPKIVNGPEILNKFVGQSEENIRKLFFDAEKEYKEKGEESGLHIIIFDELDAICKQRGTRNDSTGVGDSIVNQLLAKIDGVDVLNNILIIGMTNRLDMIDEALLRPGRLEVHMEISLPNEHGRKQILKIHTSKMKKNEVMDSDVNLDELAALTKNFSGAEIGGLIKSASSFAFNRHVKVGTVACVSEDVENLKVNRTDFINALKEVKPAFGVHEEDLEQSIRNGIINFSPYIENILNEGRLFVEQVRKSERTPLISILLHGPPGSGKTALAATIALASEFPFIKLISPESMIGFSESAKVLALSKIFNDSYKSPLSIIVVDNIERLLDWVPIGPRFSNTVLQTLMVLFRKQPPKNRRLLIIATSSEKTVLSQMDLLSSFDADLFIPNVLYLHELNIILKHLEFLSDVERNLALESINEIHHSEEINIGIARIISIVETARQDEEYKGKFVELITKAIASNQ</sequence>
<protein>
    <submittedName>
        <fullName evidence="1">Uncharacterized protein</fullName>
    </submittedName>
</protein>
<keyword evidence="2" id="KW-1185">Reference proteome</keyword>
<feature type="non-terminal residue" evidence="1">
    <location>
        <position position="1"/>
    </location>
</feature>
<organism evidence="1 2">
    <name type="scientific">Pneumocystis oryctolagi</name>
    <dbReference type="NCBI Taxonomy" id="42067"/>
    <lineage>
        <taxon>Eukaryota</taxon>
        <taxon>Fungi</taxon>
        <taxon>Dikarya</taxon>
        <taxon>Ascomycota</taxon>
        <taxon>Taphrinomycotina</taxon>
        <taxon>Pneumocystomycetes</taxon>
        <taxon>Pneumocystaceae</taxon>
        <taxon>Pneumocystis</taxon>
    </lineage>
</organism>
<dbReference type="EMBL" id="JABTEG010000010">
    <property type="protein sequence ID" value="KAG4304172.1"/>
    <property type="molecule type" value="Genomic_DNA"/>
</dbReference>
<proteinExistence type="predicted"/>
<comment type="caution">
    <text evidence="1">The sequence shown here is derived from an EMBL/GenBank/DDBJ whole genome shotgun (WGS) entry which is preliminary data.</text>
</comment>
<reference evidence="1 2" key="1">
    <citation type="journal article" date="2021" name="Commun. Biol.">
        <title>Genomic insights into the host specific adaptation of the Pneumocystis genus.</title>
        <authorList>
            <person name="Cisse O.H."/>
            <person name="Ma L."/>
            <person name="Dekker J.P."/>
            <person name="Khil P.P."/>
            <person name="Youn J.-H."/>
            <person name="Brenchley J.M."/>
            <person name="Blair R."/>
            <person name="Pahar B."/>
            <person name="Chabe M."/>
            <person name="Van Rompay K.K.A."/>
            <person name="Keesler R."/>
            <person name="Sukura A."/>
            <person name="Hirsch V."/>
            <person name="Kutty G."/>
            <person name="Liu Y."/>
            <person name="Peng L."/>
            <person name="Chen J."/>
            <person name="Song J."/>
            <person name="Weissenbacher-Lang C."/>
            <person name="Xu J."/>
            <person name="Upham N.S."/>
            <person name="Stajich J.E."/>
            <person name="Cuomo C.A."/>
            <person name="Cushion M.T."/>
            <person name="Kovacs J.A."/>
        </authorList>
    </citation>
    <scope>NUCLEOTIDE SEQUENCE [LARGE SCALE GENOMIC DNA]</scope>
    <source>
        <strain evidence="1 2">RABM</strain>
    </source>
</reference>
<gene>
    <name evidence="1" type="ORF">PORY_002353</name>
</gene>
<evidence type="ECO:0000313" key="2">
    <source>
        <dbReference type="Proteomes" id="UP000768646"/>
    </source>
</evidence>